<name>A0AAE1TWV8_9EUCA</name>
<feature type="compositionally biased region" description="Basic and acidic residues" evidence="1">
    <location>
        <begin position="63"/>
        <end position="79"/>
    </location>
</feature>
<dbReference type="EMBL" id="JAWZYT010003065">
    <property type="protein sequence ID" value="KAK4300396.1"/>
    <property type="molecule type" value="Genomic_DNA"/>
</dbReference>
<dbReference type="AlphaFoldDB" id="A0AAE1TWV8"/>
<feature type="compositionally biased region" description="Basic residues" evidence="1">
    <location>
        <begin position="1"/>
        <end position="20"/>
    </location>
</feature>
<evidence type="ECO:0000313" key="2">
    <source>
        <dbReference type="EMBL" id="KAK4300396.1"/>
    </source>
</evidence>
<protein>
    <submittedName>
        <fullName evidence="2">Uncharacterized protein</fullName>
    </submittedName>
</protein>
<proteinExistence type="predicted"/>
<evidence type="ECO:0000256" key="1">
    <source>
        <dbReference type="SAM" id="MobiDB-lite"/>
    </source>
</evidence>
<accession>A0AAE1TWV8</accession>
<reference evidence="2" key="1">
    <citation type="submission" date="2023-11" db="EMBL/GenBank/DDBJ databases">
        <title>Genome assemblies of two species of porcelain crab, Petrolisthes cinctipes and Petrolisthes manimaculis (Anomura: Porcellanidae).</title>
        <authorList>
            <person name="Angst P."/>
        </authorList>
    </citation>
    <scope>NUCLEOTIDE SEQUENCE</scope>
    <source>
        <strain evidence="2">PB745_02</strain>
        <tissue evidence="2">Gill</tissue>
    </source>
</reference>
<gene>
    <name evidence="2" type="ORF">Pmani_027400</name>
</gene>
<evidence type="ECO:0000313" key="3">
    <source>
        <dbReference type="Proteomes" id="UP001292094"/>
    </source>
</evidence>
<feature type="region of interest" description="Disordered" evidence="1">
    <location>
        <begin position="1"/>
        <end position="25"/>
    </location>
</feature>
<organism evidence="2 3">
    <name type="scientific">Petrolisthes manimaculis</name>
    <dbReference type="NCBI Taxonomy" id="1843537"/>
    <lineage>
        <taxon>Eukaryota</taxon>
        <taxon>Metazoa</taxon>
        <taxon>Ecdysozoa</taxon>
        <taxon>Arthropoda</taxon>
        <taxon>Crustacea</taxon>
        <taxon>Multicrustacea</taxon>
        <taxon>Malacostraca</taxon>
        <taxon>Eumalacostraca</taxon>
        <taxon>Eucarida</taxon>
        <taxon>Decapoda</taxon>
        <taxon>Pleocyemata</taxon>
        <taxon>Anomura</taxon>
        <taxon>Galatheoidea</taxon>
        <taxon>Porcellanidae</taxon>
        <taxon>Petrolisthes</taxon>
    </lineage>
</organism>
<keyword evidence="3" id="KW-1185">Reference proteome</keyword>
<feature type="region of interest" description="Disordered" evidence="1">
    <location>
        <begin position="59"/>
        <end position="79"/>
    </location>
</feature>
<comment type="caution">
    <text evidence="2">The sequence shown here is derived from an EMBL/GenBank/DDBJ whole genome shotgun (WGS) entry which is preliminary data.</text>
</comment>
<dbReference type="Proteomes" id="UP001292094">
    <property type="component" value="Unassembled WGS sequence"/>
</dbReference>
<sequence length="79" mass="9385">MRRTKRKKRKRKKRRMRKKVPRGDRRWRQGLAGCCRQGREVWCHGTLQYLGHLGMMDAGGLPRGDDTGQRRDKQLYGCT</sequence>